<dbReference type="OrthoDB" id="43654at2759"/>
<dbReference type="GO" id="GO:0071966">
    <property type="term" value="P:fungal-type cell wall polysaccharide metabolic process"/>
    <property type="evidence" value="ECO:0007669"/>
    <property type="project" value="TreeGrafter"/>
</dbReference>
<organism evidence="4 5">
    <name type="scientific">Cladophialophora yegresii CBS 114405</name>
    <dbReference type="NCBI Taxonomy" id="1182544"/>
    <lineage>
        <taxon>Eukaryota</taxon>
        <taxon>Fungi</taxon>
        <taxon>Dikarya</taxon>
        <taxon>Ascomycota</taxon>
        <taxon>Pezizomycotina</taxon>
        <taxon>Eurotiomycetes</taxon>
        <taxon>Chaetothyriomycetidae</taxon>
        <taxon>Chaetothyriales</taxon>
        <taxon>Herpotrichiellaceae</taxon>
        <taxon>Cladophialophora</taxon>
    </lineage>
</organism>
<dbReference type="EMBL" id="AMGW01000007">
    <property type="protein sequence ID" value="EXJ54471.1"/>
    <property type="molecule type" value="Genomic_DNA"/>
</dbReference>
<dbReference type="InterPro" id="IPR024655">
    <property type="entry name" value="Asl1_glyco_hydro_catalytic"/>
</dbReference>
<feature type="compositionally biased region" description="Low complexity" evidence="1">
    <location>
        <begin position="136"/>
        <end position="147"/>
    </location>
</feature>
<dbReference type="Proteomes" id="UP000019473">
    <property type="component" value="Unassembled WGS sequence"/>
</dbReference>
<dbReference type="GO" id="GO:0009277">
    <property type="term" value="C:fungal-type cell wall"/>
    <property type="evidence" value="ECO:0007669"/>
    <property type="project" value="TreeGrafter"/>
</dbReference>
<evidence type="ECO:0000256" key="2">
    <source>
        <dbReference type="SAM" id="SignalP"/>
    </source>
</evidence>
<gene>
    <name evidence="4" type="ORF">A1O7_09811</name>
</gene>
<reference evidence="4 5" key="1">
    <citation type="submission" date="2013-03" db="EMBL/GenBank/DDBJ databases">
        <title>The Genome Sequence of Cladophialophora yegresii CBS 114405.</title>
        <authorList>
            <consortium name="The Broad Institute Genomics Platform"/>
            <person name="Cuomo C."/>
            <person name="de Hoog S."/>
            <person name="Gorbushina A."/>
            <person name="Walker B."/>
            <person name="Young S.K."/>
            <person name="Zeng Q."/>
            <person name="Gargeya S."/>
            <person name="Fitzgerald M."/>
            <person name="Haas B."/>
            <person name="Abouelleil A."/>
            <person name="Allen A.W."/>
            <person name="Alvarado L."/>
            <person name="Arachchi H.M."/>
            <person name="Berlin A.M."/>
            <person name="Chapman S.B."/>
            <person name="Gainer-Dewar J."/>
            <person name="Goldberg J."/>
            <person name="Griggs A."/>
            <person name="Gujja S."/>
            <person name="Hansen M."/>
            <person name="Howarth C."/>
            <person name="Imamovic A."/>
            <person name="Ireland A."/>
            <person name="Larimer J."/>
            <person name="McCowan C."/>
            <person name="Murphy C."/>
            <person name="Pearson M."/>
            <person name="Poon T.W."/>
            <person name="Priest M."/>
            <person name="Roberts A."/>
            <person name="Saif S."/>
            <person name="Shea T."/>
            <person name="Sisk P."/>
            <person name="Sykes S."/>
            <person name="Wortman J."/>
            <person name="Nusbaum C."/>
            <person name="Birren B."/>
        </authorList>
    </citation>
    <scope>NUCLEOTIDE SEQUENCE [LARGE SCALE GENOMIC DNA]</scope>
    <source>
        <strain evidence="4 5">CBS 114405</strain>
    </source>
</reference>
<dbReference type="HOGENOM" id="CLU_040908_3_2_1"/>
<evidence type="ECO:0000256" key="1">
    <source>
        <dbReference type="SAM" id="MobiDB-lite"/>
    </source>
</evidence>
<dbReference type="eggNOG" id="ENOG502S2W1">
    <property type="taxonomic scope" value="Eukaryota"/>
</dbReference>
<feature type="region of interest" description="Disordered" evidence="1">
    <location>
        <begin position="312"/>
        <end position="331"/>
    </location>
</feature>
<dbReference type="RefSeq" id="XP_007761986.1">
    <property type="nucleotide sequence ID" value="XM_007763796.1"/>
</dbReference>
<dbReference type="VEuPathDB" id="FungiDB:A1O7_09811"/>
<dbReference type="Pfam" id="PF11790">
    <property type="entry name" value="Glyco_hydro_cc"/>
    <property type="match status" value="1"/>
</dbReference>
<feature type="domain" description="Asl1-like glycosyl hydrolase catalytic" evidence="3">
    <location>
        <begin position="37"/>
        <end position="300"/>
    </location>
</feature>
<evidence type="ECO:0000313" key="5">
    <source>
        <dbReference type="Proteomes" id="UP000019473"/>
    </source>
</evidence>
<dbReference type="PANTHER" id="PTHR34154:SF3">
    <property type="entry name" value="ALKALI-SENSITIVE LINKAGE PROTEIN 1"/>
    <property type="match status" value="1"/>
</dbReference>
<proteinExistence type="predicted"/>
<feature type="region of interest" description="Disordered" evidence="1">
    <location>
        <begin position="129"/>
        <end position="148"/>
    </location>
</feature>
<dbReference type="AlphaFoldDB" id="W9VQP4"/>
<dbReference type="GeneID" id="19184371"/>
<name>W9VQP4_9EURO</name>
<comment type="caution">
    <text evidence="4">The sequence shown here is derived from an EMBL/GenBank/DDBJ whole genome shotgun (WGS) entry which is preliminary data.</text>
</comment>
<feature type="signal peptide" evidence="2">
    <location>
        <begin position="1"/>
        <end position="26"/>
    </location>
</feature>
<sequence>MKSSCPTSTSVLLLPLLLSYLPYCIAQSTNSTFPKRGLCYIGTDSSERDASIFTHENSPLTWYYNYSPWPGPSSSLARWTTEFVPMVHSASDAHAAVDTIQSILNGSLNVGIASSPSSRRGNHIQHVLTFNEPDGDTSSGGSDSSPSHAAQVWLDTIAPLRAPPYNLRVSLPATTGSGRGLEWLRDFNASCYRLNRMAGCAFDFVAAHWYGDFVGLSSWLGQLREVYPDKPIWVTEFAIPSVTDDETEAFMNQSLPYLDGLDYVDRYSWFGAFREDEANEWTGDAVSLFDRHGGLTDLGALWMGGLQNGFEEGTSAGDDDDDDGGGGGDSGGGVLRWDSRLLVLWLVIGIMGYIW</sequence>
<keyword evidence="2" id="KW-0732">Signal</keyword>
<dbReference type="InterPro" id="IPR017853">
    <property type="entry name" value="GH"/>
</dbReference>
<evidence type="ECO:0000259" key="3">
    <source>
        <dbReference type="Pfam" id="PF11790"/>
    </source>
</evidence>
<keyword evidence="5" id="KW-1185">Reference proteome</keyword>
<dbReference type="Gene3D" id="3.20.20.80">
    <property type="entry name" value="Glycosidases"/>
    <property type="match status" value="1"/>
</dbReference>
<accession>W9VQP4</accession>
<dbReference type="SUPFAM" id="SSF51445">
    <property type="entry name" value="(Trans)glycosidases"/>
    <property type="match status" value="1"/>
</dbReference>
<feature type="chain" id="PRO_5004934114" description="Asl1-like glycosyl hydrolase catalytic domain-containing protein" evidence="2">
    <location>
        <begin position="27"/>
        <end position="355"/>
    </location>
</feature>
<evidence type="ECO:0000313" key="4">
    <source>
        <dbReference type="EMBL" id="EXJ54471.1"/>
    </source>
</evidence>
<protein>
    <recommendedName>
        <fullName evidence="3">Asl1-like glycosyl hydrolase catalytic domain-containing protein</fullName>
    </recommendedName>
</protein>
<dbReference type="InterPro" id="IPR053183">
    <property type="entry name" value="ASL1"/>
</dbReference>
<dbReference type="PANTHER" id="PTHR34154">
    <property type="entry name" value="ALKALI-SENSITIVE LINKAGE PROTEIN 1"/>
    <property type="match status" value="1"/>
</dbReference>
<dbReference type="STRING" id="1182544.W9VQP4"/>